<evidence type="ECO:0000256" key="2">
    <source>
        <dbReference type="ARBA" id="ARBA00013106"/>
    </source>
</evidence>
<gene>
    <name evidence="6" type="ORF">ET475_03790</name>
</gene>
<dbReference type="InterPro" id="IPR020550">
    <property type="entry name" value="Inositol_monophosphatase_CS"/>
</dbReference>
<dbReference type="InterPro" id="IPR000760">
    <property type="entry name" value="Inositol_monophosphatase-like"/>
</dbReference>
<dbReference type="GO" id="GO:0046872">
    <property type="term" value="F:metal ion binding"/>
    <property type="evidence" value="ECO:0007669"/>
    <property type="project" value="UniProtKB-KW"/>
</dbReference>
<dbReference type="OrthoDB" id="9772456at2"/>
<dbReference type="KEGG" id="mprt:ET475_03790"/>
<comment type="cofactor">
    <cofactor evidence="5">
        <name>Mg(2+)</name>
        <dbReference type="ChEBI" id="CHEBI:18420"/>
    </cofactor>
</comment>
<dbReference type="GO" id="GO:0007165">
    <property type="term" value="P:signal transduction"/>
    <property type="evidence" value="ECO:0007669"/>
    <property type="project" value="TreeGrafter"/>
</dbReference>
<keyword evidence="3 5" id="KW-0479">Metal-binding</keyword>
<dbReference type="GO" id="GO:0046854">
    <property type="term" value="P:phosphatidylinositol phosphate biosynthetic process"/>
    <property type="evidence" value="ECO:0007669"/>
    <property type="project" value="InterPro"/>
</dbReference>
<organism evidence="6 7">
    <name type="scientific">Microbacterium protaetiae</name>
    <dbReference type="NCBI Taxonomy" id="2509458"/>
    <lineage>
        <taxon>Bacteria</taxon>
        <taxon>Bacillati</taxon>
        <taxon>Actinomycetota</taxon>
        <taxon>Actinomycetes</taxon>
        <taxon>Micrococcales</taxon>
        <taxon>Microbacteriaceae</taxon>
        <taxon>Microbacterium</taxon>
    </lineage>
</organism>
<sequence length="291" mass="31142">MAGLLAGELVNTVLEDTLVAESVALRGTAVAAARGVADQLRRAFRTQMQVDFKRDMHDIVTVHDKAAEKSIVARILDEVPDSVIIGEEGGTRGEGRVTWYIDPIDGTSNFARGIALWCVSIAAAIDTRVVAGVVYDPVADNLFSADLTGAWRNDQPLHAVASPVEAGATIVSSFPAAIDVKMFGDDALQAHRLLLENFQAVRNLGSGALNLAHVAAGWADATMGFATSPWDVAAGILILHQAGGRYRGYVQGDPYTPLQHAEDYFAVGRDAQYPTLESVIETLSRTRRSVD</sequence>
<dbReference type="PRINTS" id="PR00377">
    <property type="entry name" value="IMPHPHTASES"/>
</dbReference>
<accession>A0A4P6EH41</accession>
<keyword evidence="4 5" id="KW-0460">Magnesium</keyword>
<dbReference type="PANTHER" id="PTHR20854">
    <property type="entry name" value="INOSITOL MONOPHOSPHATASE"/>
    <property type="match status" value="1"/>
</dbReference>
<reference evidence="6 7" key="1">
    <citation type="submission" date="2019-01" db="EMBL/GenBank/DDBJ databases">
        <title>Genome sequencing of strain DFW100M-13.</title>
        <authorList>
            <person name="Heo J."/>
            <person name="Kim S.-J."/>
            <person name="Kim J.-S."/>
            <person name="Hong S.-B."/>
            <person name="Kwon S.-W."/>
        </authorList>
    </citation>
    <scope>NUCLEOTIDE SEQUENCE [LARGE SCALE GENOMIC DNA]</scope>
    <source>
        <strain evidence="6 7">DFW100M-13</strain>
    </source>
</reference>
<dbReference type="Proteomes" id="UP000293995">
    <property type="component" value="Chromosome"/>
</dbReference>
<keyword evidence="7" id="KW-1185">Reference proteome</keyword>
<dbReference type="GO" id="GO:0008934">
    <property type="term" value="F:inositol monophosphate 1-phosphatase activity"/>
    <property type="evidence" value="ECO:0007669"/>
    <property type="project" value="TreeGrafter"/>
</dbReference>
<dbReference type="SUPFAM" id="SSF56655">
    <property type="entry name" value="Carbohydrate phosphatase"/>
    <property type="match status" value="1"/>
</dbReference>
<dbReference type="PROSITE" id="PS00629">
    <property type="entry name" value="IMP_1"/>
    <property type="match status" value="1"/>
</dbReference>
<dbReference type="Gene3D" id="3.40.190.80">
    <property type="match status" value="1"/>
</dbReference>
<evidence type="ECO:0000256" key="4">
    <source>
        <dbReference type="ARBA" id="ARBA00022842"/>
    </source>
</evidence>
<evidence type="ECO:0000256" key="5">
    <source>
        <dbReference type="PIRSR" id="PIRSR600760-2"/>
    </source>
</evidence>
<dbReference type="PANTHER" id="PTHR20854:SF17">
    <property type="entry name" value="PHOSPHATASE IMPL1, CHLOROPLASTIC"/>
    <property type="match status" value="1"/>
</dbReference>
<dbReference type="AlphaFoldDB" id="A0A4P6EH41"/>
<evidence type="ECO:0000256" key="1">
    <source>
        <dbReference type="ARBA" id="ARBA00001033"/>
    </source>
</evidence>
<dbReference type="Gene3D" id="3.30.540.10">
    <property type="entry name" value="Fructose-1,6-Bisphosphatase, subunit A, domain 1"/>
    <property type="match status" value="1"/>
</dbReference>
<feature type="binding site" evidence="5">
    <location>
        <position position="105"/>
    </location>
    <ligand>
        <name>Mg(2+)</name>
        <dbReference type="ChEBI" id="CHEBI:18420"/>
        <label>1</label>
        <note>catalytic</note>
    </ligand>
</feature>
<feature type="binding site" evidence="5">
    <location>
        <position position="102"/>
    </location>
    <ligand>
        <name>Mg(2+)</name>
        <dbReference type="ChEBI" id="CHEBI:18420"/>
        <label>1</label>
        <note>catalytic</note>
    </ligand>
</feature>
<dbReference type="EC" id="3.1.3.25" evidence="2"/>
<feature type="binding site" evidence="5">
    <location>
        <position position="87"/>
    </location>
    <ligand>
        <name>Mg(2+)</name>
        <dbReference type="ChEBI" id="CHEBI:18420"/>
        <label>1</label>
        <note>catalytic</note>
    </ligand>
</feature>
<dbReference type="EMBL" id="CP035494">
    <property type="protein sequence ID" value="QAY61694.1"/>
    <property type="molecule type" value="Genomic_DNA"/>
</dbReference>
<dbReference type="Pfam" id="PF00459">
    <property type="entry name" value="Inositol_P"/>
    <property type="match status" value="1"/>
</dbReference>
<evidence type="ECO:0000313" key="7">
    <source>
        <dbReference type="Proteomes" id="UP000293995"/>
    </source>
</evidence>
<evidence type="ECO:0000256" key="3">
    <source>
        <dbReference type="ARBA" id="ARBA00022723"/>
    </source>
</evidence>
<evidence type="ECO:0000313" key="6">
    <source>
        <dbReference type="EMBL" id="QAY61694.1"/>
    </source>
</evidence>
<proteinExistence type="predicted"/>
<dbReference type="GO" id="GO:0006020">
    <property type="term" value="P:inositol metabolic process"/>
    <property type="evidence" value="ECO:0007669"/>
    <property type="project" value="TreeGrafter"/>
</dbReference>
<feature type="binding site" evidence="5">
    <location>
        <position position="104"/>
    </location>
    <ligand>
        <name>Mg(2+)</name>
        <dbReference type="ChEBI" id="CHEBI:18420"/>
        <label>1</label>
        <note>catalytic</note>
    </ligand>
</feature>
<feature type="binding site" evidence="5">
    <location>
        <position position="231"/>
    </location>
    <ligand>
        <name>Mg(2+)</name>
        <dbReference type="ChEBI" id="CHEBI:18420"/>
        <label>1</label>
        <note>catalytic</note>
    </ligand>
</feature>
<name>A0A4P6EH41_9MICO</name>
<dbReference type="InterPro" id="IPR020583">
    <property type="entry name" value="Inositol_monoP_metal-BS"/>
</dbReference>
<comment type="catalytic activity">
    <reaction evidence="1">
        <text>a myo-inositol phosphate + H2O = myo-inositol + phosphate</text>
        <dbReference type="Rhea" id="RHEA:24056"/>
        <dbReference type="ChEBI" id="CHEBI:15377"/>
        <dbReference type="ChEBI" id="CHEBI:17268"/>
        <dbReference type="ChEBI" id="CHEBI:43474"/>
        <dbReference type="ChEBI" id="CHEBI:84139"/>
        <dbReference type="EC" id="3.1.3.25"/>
    </reaction>
</comment>
<dbReference type="PROSITE" id="PS00630">
    <property type="entry name" value="IMP_2"/>
    <property type="match status" value="1"/>
</dbReference>
<protein>
    <recommendedName>
        <fullName evidence="2">inositol-phosphate phosphatase</fullName>
        <ecNumber evidence="2">3.1.3.25</ecNumber>
    </recommendedName>
</protein>